<dbReference type="GO" id="GO:0005524">
    <property type="term" value="F:ATP binding"/>
    <property type="evidence" value="ECO:0007669"/>
    <property type="project" value="InterPro"/>
</dbReference>
<dbReference type="AlphaFoldDB" id="A0A812I780"/>
<feature type="domain" description="Protein kinase" evidence="2">
    <location>
        <begin position="581"/>
        <end position="842"/>
    </location>
</feature>
<dbReference type="Gene3D" id="1.10.510.10">
    <property type="entry name" value="Transferase(Phosphotransferase) domain 1"/>
    <property type="match status" value="1"/>
</dbReference>
<protein>
    <submittedName>
        <fullName evidence="3">CRK8 protein</fullName>
    </submittedName>
</protein>
<dbReference type="PANTHER" id="PTHR24347">
    <property type="entry name" value="SERINE/THREONINE-PROTEIN KINASE"/>
    <property type="match status" value="1"/>
</dbReference>
<proteinExistence type="predicted"/>
<dbReference type="SUPFAM" id="SSF56112">
    <property type="entry name" value="Protein kinase-like (PK-like)"/>
    <property type="match status" value="1"/>
</dbReference>
<dbReference type="OrthoDB" id="435187at2759"/>
<evidence type="ECO:0000313" key="4">
    <source>
        <dbReference type="Proteomes" id="UP000604046"/>
    </source>
</evidence>
<dbReference type="InterPro" id="IPR000719">
    <property type="entry name" value="Prot_kinase_dom"/>
</dbReference>
<evidence type="ECO:0000256" key="1">
    <source>
        <dbReference type="SAM" id="MobiDB-lite"/>
    </source>
</evidence>
<reference evidence="3" key="1">
    <citation type="submission" date="2021-02" db="EMBL/GenBank/DDBJ databases">
        <authorList>
            <person name="Dougan E. K."/>
            <person name="Rhodes N."/>
            <person name="Thang M."/>
            <person name="Chan C."/>
        </authorList>
    </citation>
    <scope>NUCLEOTIDE SEQUENCE</scope>
</reference>
<dbReference type="Proteomes" id="UP000604046">
    <property type="component" value="Unassembled WGS sequence"/>
</dbReference>
<dbReference type="EMBL" id="CAJNDS010000169">
    <property type="protein sequence ID" value="CAE6973352.1"/>
    <property type="molecule type" value="Genomic_DNA"/>
</dbReference>
<dbReference type="InterPro" id="IPR011705">
    <property type="entry name" value="BACK"/>
</dbReference>
<keyword evidence="4" id="KW-1185">Reference proteome</keyword>
<feature type="region of interest" description="Disordered" evidence="1">
    <location>
        <begin position="447"/>
        <end position="467"/>
    </location>
</feature>
<gene>
    <name evidence="3" type="primary">CRK8</name>
    <name evidence="3" type="ORF">SNAT2548_LOCUS2807</name>
</gene>
<sequence length="1005" mass="112565">MLRHWTVDGRKLRGNEKQTATRQHAATAWIVEVSPPFELSFGPKYPAVTFKMMIYPEMVNEGKGGCCFRKSKGRGYVQIKCEAELEESVAWVSFRISIGSGNKTVGPRGPRYHNFSQSAVTGLEEGPTKDEHIWDFTEVLDEASQTFAAHWHYVDQQYRWSALKSFPVAEGLESESTALPWKMPYVIYMRVPSESSSLQLGVHLPRSKIFTSVPSSWTLLSQGNGLRKEVDSSTPGKSCEQTFSQGDQLMNAMLLRRNLCAITDDPRWEELPIGLVEMILRQDDLPIASEAEVLTLIAKWIGSRQRKEEEVTRLLRSFRKGDSVRVRISDMAALMGALGWDIFSDKVPRTGASVWDPNFTIHRHEGAGTQGSGPAESAERREGNTVEIIHQMGPKDFLQQEPGWAYPGAHRGRVKLTSNCWSHRERRLLRGGPGQAVALQKRAFECSPAKPTERSPSPPPSFQVRRPPVDTFETFDIAPMSDGSEQSFLGGAVIRNLTQDKIDHELVDHQVICGVSSGYQRHGFRISQCDKKAIYLVEAGGVGEFLGHGGFHHAATWPCFVACLGRMGCGSSAFRPFHDAFELQEVIGKGRFGDVYSAVERASREPYALRIITRTGASMKDLLQEARLWRSVMDSKYIVQWYTIRAEGNSLFFLMEKCQCNFVRKLQLSTTWNLQKSRTAFKQMLRAVEWIHSAGVIHRNIKASNFMCGGDKGNTIMKLTDFSLACQAAQGGKLFQEVGSWQYRSAEMHSKAGYTEKTDLWSFGVMAYALLFNEFPFAPGVRDKDAIRAAIVGHAEPRYCQVPGGQKVGEFLGPAARFCRVLLRRNQDIRCSASEALQLGFITGMACSVEMESDCSVIKKQDQPSVRELAPPVDWDAGSLVDSQFSDFTVCMTRKQLESLPLLGAGIEDLNGKHSAQLGGTLTSVTFDLELVIGEASKCGIRRCRLALLRNTHMLTEEWFDVSSKVPLRFYFSSSYFDKSSAYTVAVRWLRPTESVNRHFYIGHT</sequence>
<comment type="caution">
    <text evidence="3">The sequence shown here is derived from an EMBL/GenBank/DDBJ whole genome shotgun (WGS) entry which is preliminary data.</text>
</comment>
<dbReference type="Gene3D" id="3.30.200.20">
    <property type="entry name" value="Phosphorylase Kinase, domain 1"/>
    <property type="match status" value="1"/>
</dbReference>
<evidence type="ECO:0000259" key="2">
    <source>
        <dbReference type="PROSITE" id="PS50011"/>
    </source>
</evidence>
<name>A0A812I780_9DINO</name>
<dbReference type="Pfam" id="PF07707">
    <property type="entry name" value="BACK"/>
    <property type="match status" value="1"/>
</dbReference>
<evidence type="ECO:0000313" key="3">
    <source>
        <dbReference type="EMBL" id="CAE6973352.1"/>
    </source>
</evidence>
<dbReference type="Pfam" id="PF00069">
    <property type="entry name" value="Pkinase"/>
    <property type="match status" value="1"/>
</dbReference>
<organism evidence="3 4">
    <name type="scientific">Symbiodinium natans</name>
    <dbReference type="NCBI Taxonomy" id="878477"/>
    <lineage>
        <taxon>Eukaryota</taxon>
        <taxon>Sar</taxon>
        <taxon>Alveolata</taxon>
        <taxon>Dinophyceae</taxon>
        <taxon>Suessiales</taxon>
        <taxon>Symbiodiniaceae</taxon>
        <taxon>Symbiodinium</taxon>
    </lineage>
</organism>
<dbReference type="PROSITE" id="PS50011">
    <property type="entry name" value="PROTEIN_KINASE_DOM"/>
    <property type="match status" value="1"/>
</dbReference>
<accession>A0A812I780</accession>
<dbReference type="InterPro" id="IPR011009">
    <property type="entry name" value="Kinase-like_dom_sf"/>
</dbReference>
<dbReference type="GO" id="GO:0004672">
    <property type="term" value="F:protein kinase activity"/>
    <property type="evidence" value="ECO:0007669"/>
    <property type="project" value="InterPro"/>
</dbReference>